<dbReference type="InterPro" id="IPR000754">
    <property type="entry name" value="Ribosomal_uS9"/>
</dbReference>
<dbReference type="GO" id="GO:0003735">
    <property type="term" value="F:structural constituent of ribosome"/>
    <property type="evidence" value="ECO:0007669"/>
    <property type="project" value="InterPro"/>
</dbReference>
<proteinExistence type="inferred from homology"/>
<gene>
    <name evidence="5" type="ORF">METZ01_LOCUS386185</name>
</gene>
<protein>
    <recommendedName>
        <fullName evidence="6">30S ribosomal protein S9</fullName>
    </recommendedName>
</protein>
<sequence length="134" mass="14810">MAADTNTGELLGTGRRKSATARVRIKSGSGKITINRRAAENYFPIDEHRMIINEPFVVTENVEKFDVWVNVAGGGTAGQAEAIRLGISRALLEHDAELRVSLKGEGLLARDSRVRERKKPGQPGARKHFQFSKR</sequence>
<dbReference type="Gene3D" id="3.30.230.10">
    <property type="match status" value="1"/>
</dbReference>
<dbReference type="PANTHER" id="PTHR21569:SF1">
    <property type="entry name" value="SMALL RIBOSOMAL SUBUNIT PROTEIN US9M"/>
    <property type="match status" value="1"/>
</dbReference>
<keyword evidence="2" id="KW-0689">Ribosomal protein</keyword>
<dbReference type="EMBL" id="UINC01144056">
    <property type="protein sequence ID" value="SVD33331.1"/>
    <property type="molecule type" value="Genomic_DNA"/>
</dbReference>
<evidence type="ECO:0008006" key="6">
    <source>
        <dbReference type="Google" id="ProtNLM"/>
    </source>
</evidence>
<dbReference type="FunFam" id="3.30.230.10:FF:000001">
    <property type="entry name" value="30S ribosomal protein S9"/>
    <property type="match status" value="1"/>
</dbReference>
<dbReference type="PANTHER" id="PTHR21569">
    <property type="entry name" value="RIBOSOMAL PROTEIN S9"/>
    <property type="match status" value="1"/>
</dbReference>
<organism evidence="5">
    <name type="scientific">marine metagenome</name>
    <dbReference type="NCBI Taxonomy" id="408172"/>
    <lineage>
        <taxon>unclassified sequences</taxon>
        <taxon>metagenomes</taxon>
        <taxon>ecological metagenomes</taxon>
    </lineage>
</organism>
<dbReference type="GO" id="GO:0022627">
    <property type="term" value="C:cytosolic small ribosomal subunit"/>
    <property type="evidence" value="ECO:0007669"/>
    <property type="project" value="TreeGrafter"/>
</dbReference>
<evidence type="ECO:0000256" key="3">
    <source>
        <dbReference type="ARBA" id="ARBA00023274"/>
    </source>
</evidence>
<comment type="similarity">
    <text evidence="1">Belongs to the universal ribosomal protein uS9 family.</text>
</comment>
<dbReference type="InterPro" id="IPR014721">
    <property type="entry name" value="Ribsml_uS5_D2-typ_fold_subgr"/>
</dbReference>
<feature type="region of interest" description="Disordered" evidence="4">
    <location>
        <begin position="111"/>
        <end position="134"/>
    </location>
</feature>
<dbReference type="NCBIfam" id="NF001099">
    <property type="entry name" value="PRK00132.1"/>
    <property type="match status" value="1"/>
</dbReference>
<evidence type="ECO:0000256" key="2">
    <source>
        <dbReference type="ARBA" id="ARBA00022980"/>
    </source>
</evidence>
<dbReference type="Pfam" id="PF00380">
    <property type="entry name" value="Ribosomal_S9"/>
    <property type="match status" value="1"/>
</dbReference>
<evidence type="ECO:0000256" key="1">
    <source>
        <dbReference type="ARBA" id="ARBA00005251"/>
    </source>
</evidence>
<evidence type="ECO:0000313" key="5">
    <source>
        <dbReference type="EMBL" id="SVD33331.1"/>
    </source>
</evidence>
<accession>A0A382UI13</accession>
<dbReference type="InterPro" id="IPR023035">
    <property type="entry name" value="Ribosomal_uS9_bac/plastid"/>
</dbReference>
<dbReference type="GO" id="GO:0003723">
    <property type="term" value="F:RNA binding"/>
    <property type="evidence" value="ECO:0007669"/>
    <property type="project" value="TreeGrafter"/>
</dbReference>
<dbReference type="PROSITE" id="PS00360">
    <property type="entry name" value="RIBOSOMAL_S9"/>
    <property type="match status" value="1"/>
</dbReference>
<keyword evidence="3" id="KW-0687">Ribonucleoprotein</keyword>
<dbReference type="AlphaFoldDB" id="A0A382UI13"/>
<dbReference type="InterPro" id="IPR020568">
    <property type="entry name" value="Ribosomal_Su5_D2-typ_SF"/>
</dbReference>
<dbReference type="SUPFAM" id="SSF54211">
    <property type="entry name" value="Ribosomal protein S5 domain 2-like"/>
    <property type="match status" value="1"/>
</dbReference>
<dbReference type="GO" id="GO:0006412">
    <property type="term" value="P:translation"/>
    <property type="evidence" value="ECO:0007669"/>
    <property type="project" value="InterPro"/>
</dbReference>
<reference evidence="5" key="1">
    <citation type="submission" date="2018-05" db="EMBL/GenBank/DDBJ databases">
        <authorList>
            <person name="Lanie J.A."/>
            <person name="Ng W.-L."/>
            <person name="Kazmierczak K.M."/>
            <person name="Andrzejewski T.M."/>
            <person name="Davidsen T.M."/>
            <person name="Wayne K.J."/>
            <person name="Tettelin H."/>
            <person name="Glass J.I."/>
            <person name="Rusch D."/>
            <person name="Podicherti R."/>
            <person name="Tsui H.-C.T."/>
            <person name="Winkler M.E."/>
        </authorList>
    </citation>
    <scope>NUCLEOTIDE SEQUENCE</scope>
</reference>
<name>A0A382UI13_9ZZZZ</name>
<dbReference type="HAMAP" id="MF_00532_B">
    <property type="entry name" value="Ribosomal_uS9_B"/>
    <property type="match status" value="1"/>
</dbReference>
<feature type="compositionally biased region" description="Basic residues" evidence="4">
    <location>
        <begin position="115"/>
        <end position="134"/>
    </location>
</feature>
<dbReference type="InterPro" id="IPR020574">
    <property type="entry name" value="Ribosomal_uS9_CS"/>
</dbReference>
<evidence type="ECO:0000256" key="4">
    <source>
        <dbReference type="SAM" id="MobiDB-lite"/>
    </source>
</evidence>